<keyword evidence="3" id="KW-1185">Reference proteome</keyword>
<keyword evidence="1" id="KW-1133">Transmembrane helix</keyword>
<evidence type="ECO:0000313" key="3">
    <source>
        <dbReference type="Proteomes" id="UP000273270"/>
    </source>
</evidence>
<accession>A0A3G6M1D1</accession>
<evidence type="ECO:0000256" key="1">
    <source>
        <dbReference type="SAM" id="Phobius"/>
    </source>
</evidence>
<dbReference type="AlphaFoldDB" id="A0A3G6M1D1"/>
<proteinExistence type="predicted"/>
<reference evidence="3" key="1">
    <citation type="submission" date="2018-11" db="EMBL/GenBank/DDBJ databases">
        <title>Proposal to divide the Flavobacteriaceae and reorganize its genera based on Amino Acid Identity values calculated from whole genome sequences.</title>
        <authorList>
            <person name="Nicholson A.C."/>
            <person name="Gulvik C.A."/>
            <person name="Whitney A.M."/>
            <person name="Humrighouse B.W."/>
            <person name="Bell M."/>
            <person name="Holmes B."/>
            <person name="Steigerwalt A.G."/>
            <person name="Villarma A."/>
            <person name="Sheth M."/>
            <person name="Batra D."/>
            <person name="Pryor J."/>
            <person name="Bernardet J.-F."/>
            <person name="Hugo C."/>
            <person name="Kampfer P."/>
            <person name="Newman J."/>
            <person name="McQuiston J.R."/>
        </authorList>
    </citation>
    <scope>NUCLEOTIDE SEQUENCE [LARGE SCALE GENOMIC DNA]</scope>
    <source>
        <strain evidence="3">G0188</strain>
    </source>
</reference>
<dbReference type="KEGG" id="ccau:EG346_14880"/>
<protein>
    <submittedName>
        <fullName evidence="2">Uncharacterized protein</fullName>
    </submittedName>
</protein>
<gene>
    <name evidence="2" type="ORF">EG346_14880</name>
</gene>
<keyword evidence="1" id="KW-0472">Membrane</keyword>
<dbReference type="Proteomes" id="UP000273270">
    <property type="component" value="Chromosome"/>
</dbReference>
<keyword evidence="1" id="KW-0812">Transmembrane</keyword>
<sequence length="74" mass="8254">MLITVKNGKHQKRVLAAKEIIEKLLVFPDSYEIKITPDNSGALLYFISIIICPLALSLIIILLSSLKKCVMIVD</sequence>
<dbReference type="EMBL" id="CP033920">
    <property type="protein sequence ID" value="AZA49382.1"/>
    <property type="molecule type" value="Genomic_DNA"/>
</dbReference>
<feature type="transmembrane region" description="Helical" evidence="1">
    <location>
        <begin position="42"/>
        <end position="63"/>
    </location>
</feature>
<organism evidence="2 3">
    <name type="scientific">Chryseobacterium carnipullorum</name>
    <dbReference type="NCBI Taxonomy" id="1124835"/>
    <lineage>
        <taxon>Bacteria</taxon>
        <taxon>Pseudomonadati</taxon>
        <taxon>Bacteroidota</taxon>
        <taxon>Flavobacteriia</taxon>
        <taxon>Flavobacteriales</taxon>
        <taxon>Weeksellaceae</taxon>
        <taxon>Chryseobacterium group</taxon>
        <taxon>Chryseobacterium</taxon>
    </lineage>
</organism>
<evidence type="ECO:0000313" key="2">
    <source>
        <dbReference type="EMBL" id="AZA49382.1"/>
    </source>
</evidence>
<name>A0A3G6M1D1_CHRCU</name>